<evidence type="ECO:0000313" key="1">
    <source>
        <dbReference type="EMBL" id="GCC18114.1"/>
    </source>
</evidence>
<feature type="non-terminal residue" evidence="1">
    <location>
        <position position="1"/>
    </location>
</feature>
<dbReference type="STRING" id="137246.A0A401RJ06"/>
<proteinExistence type="predicted"/>
<dbReference type="AlphaFoldDB" id="A0A401RJ06"/>
<reference evidence="1 2" key="1">
    <citation type="journal article" date="2018" name="Nat. Ecol. Evol.">
        <title>Shark genomes provide insights into elasmobranch evolution and the origin of vertebrates.</title>
        <authorList>
            <person name="Hara Y"/>
            <person name="Yamaguchi K"/>
            <person name="Onimaru K"/>
            <person name="Kadota M"/>
            <person name="Koyanagi M"/>
            <person name="Keeley SD"/>
            <person name="Tatsumi K"/>
            <person name="Tanaka K"/>
            <person name="Motone F"/>
            <person name="Kageyama Y"/>
            <person name="Nozu R"/>
            <person name="Adachi N"/>
            <person name="Nishimura O"/>
            <person name="Nakagawa R"/>
            <person name="Tanegashima C"/>
            <person name="Kiyatake I"/>
            <person name="Matsumoto R"/>
            <person name="Murakumo K"/>
            <person name="Nishida K"/>
            <person name="Terakita A"/>
            <person name="Kuratani S"/>
            <person name="Sato K"/>
            <person name="Hyodo S Kuraku.S."/>
        </authorList>
    </citation>
    <scope>NUCLEOTIDE SEQUENCE [LARGE SCALE GENOMIC DNA]</scope>
</reference>
<sequence>PLYLPVRVLITAETFTLSSNIIVDTATFHLRFILDDSAVYLCNRCNTETVDLKKGNALSVHQPPPPTSSSSYPVRCVACGCERGLSSFAEQPFPCQSALSHTAPH</sequence>
<gene>
    <name evidence="1" type="ORF">chiPu_0022517</name>
</gene>
<dbReference type="EMBL" id="BEZZ01008491">
    <property type="protein sequence ID" value="GCC18114.1"/>
    <property type="molecule type" value="Genomic_DNA"/>
</dbReference>
<dbReference type="Proteomes" id="UP000287033">
    <property type="component" value="Unassembled WGS sequence"/>
</dbReference>
<comment type="caution">
    <text evidence="1">The sequence shown here is derived from an EMBL/GenBank/DDBJ whole genome shotgun (WGS) entry which is preliminary data.</text>
</comment>
<name>A0A401RJ06_CHIPU</name>
<evidence type="ECO:0000313" key="2">
    <source>
        <dbReference type="Proteomes" id="UP000287033"/>
    </source>
</evidence>
<keyword evidence="2" id="KW-1185">Reference proteome</keyword>
<protein>
    <submittedName>
        <fullName evidence="1">Uncharacterized protein</fullName>
    </submittedName>
</protein>
<organism evidence="1 2">
    <name type="scientific">Chiloscyllium punctatum</name>
    <name type="common">Brownbanded bambooshark</name>
    <name type="synonym">Hemiscyllium punctatum</name>
    <dbReference type="NCBI Taxonomy" id="137246"/>
    <lineage>
        <taxon>Eukaryota</taxon>
        <taxon>Metazoa</taxon>
        <taxon>Chordata</taxon>
        <taxon>Craniata</taxon>
        <taxon>Vertebrata</taxon>
        <taxon>Chondrichthyes</taxon>
        <taxon>Elasmobranchii</taxon>
        <taxon>Galeomorphii</taxon>
        <taxon>Galeoidea</taxon>
        <taxon>Orectolobiformes</taxon>
        <taxon>Hemiscylliidae</taxon>
        <taxon>Chiloscyllium</taxon>
    </lineage>
</organism>
<accession>A0A401RJ06</accession>
<dbReference type="OrthoDB" id="18982at2759"/>